<reference evidence="1" key="1">
    <citation type="journal article" date="2015" name="Nature">
        <title>Complex archaea that bridge the gap between prokaryotes and eukaryotes.</title>
        <authorList>
            <person name="Spang A."/>
            <person name="Saw J.H."/>
            <person name="Jorgensen S.L."/>
            <person name="Zaremba-Niedzwiedzka K."/>
            <person name="Martijn J."/>
            <person name="Lind A.E."/>
            <person name="van Eijk R."/>
            <person name="Schleper C."/>
            <person name="Guy L."/>
            <person name="Ettema T.J."/>
        </authorList>
    </citation>
    <scope>NUCLEOTIDE SEQUENCE</scope>
</reference>
<name>A0A0F8XSQ8_9ZZZZ</name>
<evidence type="ECO:0000313" key="1">
    <source>
        <dbReference type="EMBL" id="KKK71978.1"/>
    </source>
</evidence>
<sequence>MVKLLIMLFVVTLGPRITPNTEYLMISKSCGPCIKA</sequence>
<accession>A0A0F8XSQ8</accession>
<feature type="non-terminal residue" evidence="1">
    <location>
        <position position="36"/>
    </location>
</feature>
<proteinExistence type="predicted"/>
<dbReference type="AlphaFoldDB" id="A0A0F8XSQ8"/>
<comment type="caution">
    <text evidence="1">The sequence shown here is derived from an EMBL/GenBank/DDBJ whole genome shotgun (WGS) entry which is preliminary data.</text>
</comment>
<organism evidence="1">
    <name type="scientific">marine sediment metagenome</name>
    <dbReference type="NCBI Taxonomy" id="412755"/>
    <lineage>
        <taxon>unclassified sequences</taxon>
        <taxon>metagenomes</taxon>
        <taxon>ecological metagenomes</taxon>
    </lineage>
</organism>
<protein>
    <submittedName>
        <fullName evidence="1">Uncharacterized protein</fullName>
    </submittedName>
</protein>
<gene>
    <name evidence="1" type="ORF">LCGC14_2908490</name>
</gene>
<dbReference type="EMBL" id="LAZR01057484">
    <property type="protein sequence ID" value="KKK71978.1"/>
    <property type="molecule type" value="Genomic_DNA"/>
</dbReference>